<dbReference type="PATRIC" id="fig|1423740.3.peg.770"/>
<dbReference type="SUPFAM" id="SSF56784">
    <property type="entry name" value="HAD-like"/>
    <property type="match status" value="1"/>
</dbReference>
<dbReference type="Pfam" id="PF00702">
    <property type="entry name" value="Hydrolase"/>
    <property type="match status" value="1"/>
</dbReference>
<comment type="caution">
    <text evidence="1">The sequence shown here is derived from an EMBL/GenBank/DDBJ whole genome shotgun (WGS) entry which is preliminary data.</text>
</comment>
<dbReference type="Gene3D" id="3.40.50.1000">
    <property type="entry name" value="HAD superfamily/HAD-like"/>
    <property type="match status" value="1"/>
</dbReference>
<dbReference type="EMBL" id="AZFH01000015">
    <property type="protein sequence ID" value="KRL83158.1"/>
    <property type="molecule type" value="Genomic_DNA"/>
</dbReference>
<gene>
    <name evidence="1" type="ORF">FC36_GL000724</name>
</gene>
<dbReference type="InterPro" id="IPR023214">
    <property type="entry name" value="HAD_sf"/>
</dbReference>
<dbReference type="STRING" id="1423740.FC36_GL000724"/>
<proteinExistence type="predicted"/>
<evidence type="ECO:0000313" key="1">
    <source>
        <dbReference type="EMBL" id="KRL83158.1"/>
    </source>
</evidence>
<name>A0A0R1TNZ8_9LACO</name>
<evidence type="ECO:0000313" key="2">
    <source>
        <dbReference type="Proteomes" id="UP000051048"/>
    </source>
</evidence>
<dbReference type="AlphaFoldDB" id="A0A0R1TNZ8"/>
<organism evidence="1 2">
    <name type="scientific">Ligilactobacillus equi DSM 15833 = JCM 10991</name>
    <dbReference type="NCBI Taxonomy" id="1423740"/>
    <lineage>
        <taxon>Bacteria</taxon>
        <taxon>Bacillati</taxon>
        <taxon>Bacillota</taxon>
        <taxon>Bacilli</taxon>
        <taxon>Lactobacillales</taxon>
        <taxon>Lactobacillaceae</taxon>
        <taxon>Ligilactobacillus</taxon>
    </lineage>
</organism>
<dbReference type="Gene3D" id="1.10.150.240">
    <property type="entry name" value="Putative phosphatase, domain 2"/>
    <property type="match status" value="1"/>
</dbReference>
<protein>
    <submittedName>
        <fullName evidence="1">Beta-phosphoglucomutase glucose-1-phosphate phosphodismutase</fullName>
    </submittedName>
</protein>
<reference evidence="1 2" key="1">
    <citation type="journal article" date="2015" name="Genome Announc.">
        <title>Expanding the biotechnology potential of lactobacilli through comparative genomics of 213 strains and associated genera.</title>
        <authorList>
            <person name="Sun Z."/>
            <person name="Harris H.M."/>
            <person name="McCann A."/>
            <person name="Guo C."/>
            <person name="Argimon S."/>
            <person name="Zhang W."/>
            <person name="Yang X."/>
            <person name="Jeffery I.B."/>
            <person name="Cooney J.C."/>
            <person name="Kagawa T.F."/>
            <person name="Liu W."/>
            <person name="Song Y."/>
            <person name="Salvetti E."/>
            <person name="Wrobel A."/>
            <person name="Rasinkangas P."/>
            <person name="Parkhill J."/>
            <person name="Rea M.C."/>
            <person name="O'Sullivan O."/>
            <person name="Ritari J."/>
            <person name="Douillard F.P."/>
            <person name="Paul Ross R."/>
            <person name="Yang R."/>
            <person name="Briner A.E."/>
            <person name="Felis G.E."/>
            <person name="de Vos W.M."/>
            <person name="Barrangou R."/>
            <person name="Klaenhammer T.R."/>
            <person name="Caufield P.W."/>
            <person name="Cui Y."/>
            <person name="Zhang H."/>
            <person name="O'Toole P.W."/>
        </authorList>
    </citation>
    <scope>NUCLEOTIDE SEQUENCE [LARGE SCALE GENOMIC DNA]</scope>
    <source>
        <strain evidence="1 2">DSM 15833</strain>
    </source>
</reference>
<accession>A0A0R1TNZ8</accession>
<dbReference type="PANTHER" id="PTHR18901:SF38">
    <property type="entry name" value="PSEUDOURIDINE-5'-PHOSPHATASE"/>
    <property type="match status" value="1"/>
</dbReference>
<dbReference type="Proteomes" id="UP000051048">
    <property type="component" value="Unassembled WGS sequence"/>
</dbReference>
<dbReference type="InterPro" id="IPR023198">
    <property type="entry name" value="PGP-like_dom2"/>
</dbReference>
<sequence length="127" mass="14017">MEHEKLAVTLPAEFETNLKGIGRLESLERILEFTGMTDKFTETEVNAMANEKNDHYVQVISKLTQDDILPVISQLLTDLKAHEVKLVVASASKNAPFILKNLGLFATFDAIVDPAKVAHGKPAPDIF</sequence>
<dbReference type="InterPro" id="IPR036412">
    <property type="entry name" value="HAD-like_sf"/>
</dbReference>
<dbReference type="PANTHER" id="PTHR18901">
    <property type="entry name" value="2-DEOXYGLUCOSE-6-PHOSPHATE PHOSPHATASE 2"/>
    <property type="match status" value="1"/>
</dbReference>